<evidence type="ECO:0000313" key="4">
    <source>
        <dbReference type="Proteomes" id="UP000689129"/>
    </source>
</evidence>
<evidence type="ECO:0000313" key="3">
    <source>
        <dbReference type="EMBL" id="KAG7114300.1"/>
    </source>
</evidence>
<keyword evidence="2" id="KW-0472">Membrane</keyword>
<dbReference type="Proteomes" id="UP000689129">
    <property type="component" value="Unassembled WGS sequence"/>
</dbReference>
<feature type="transmembrane region" description="Helical" evidence="2">
    <location>
        <begin position="20"/>
        <end position="42"/>
    </location>
</feature>
<dbReference type="EMBL" id="JAEMWZ010000509">
    <property type="protein sequence ID" value="KAG7114300.1"/>
    <property type="molecule type" value="Genomic_DNA"/>
</dbReference>
<dbReference type="AlphaFoldDB" id="A0A8I2Z7X2"/>
<gene>
    <name evidence="3" type="ORF">HYQ45_016673</name>
</gene>
<protein>
    <submittedName>
        <fullName evidence="3">Uncharacterized protein</fullName>
    </submittedName>
</protein>
<reference evidence="3" key="1">
    <citation type="journal article" date="2021" name="Mol. Plant Pathol.">
        <title>A 20-kb lineage-specific genomic region tames virulence in pathogenic amphidiploid Verticillium longisporum.</title>
        <authorList>
            <person name="Harting R."/>
            <person name="Starke J."/>
            <person name="Kusch H."/>
            <person name="Poggeler S."/>
            <person name="Maurus I."/>
            <person name="Schluter R."/>
            <person name="Landesfeind M."/>
            <person name="Bulla I."/>
            <person name="Nowrousian M."/>
            <person name="de Jonge R."/>
            <person name="Stahlhut G."/>
            <person name="Hoff K.J."/>
            <person name="Asshauer K.P."/>
            <person name="Thurmer A."/>
            <person name="Stanke M."/>
            <person name="Daniel R."/>
            <person name="Morgenstern B."/>
            <person name="Thomma B.P.H.J."/>
            <person name="Kronstad J.W."/>
            <person name="Braus-Stromeyer S.A."/>
            <person name="Braus G.H."/>
        </authorList>
    </citation>
    <scope>NUCLEOTIDE SEQUENCE</scope>
    <source>
        <strain evidence="3">Vl32</strain>
    </source>
</reference>
<keyword evidence="2" id="KW-0812">Transmembrane</keyword>
<organism evidence="3 4">
    <name type="scientific">Verticillium longisporum</name>
    <name type="common">Verticillium dahliae var. longisporum</name>
    <dbReference type="NCBI Taxonomy" id="100787"/>
    <lineage>
        <taxon>Eukaryota</taxon>
        <taxon>Fungi</taxon>
        <taxon>Dikarya</taxon>
        <taxon>Ascomycota</taxon>
        <taxon>Pezizomycotina</taxon>
        <taxon>Sordariomycetes</taxon>
        <taxon>Hypocreomycetidae</taxon>
        <taxon>Glomerellales</taxon>
        <taxon>Plectosphaerellaceae</taxon>
        <taxon>Verticillium</taxon>
    </lineage>
</organism>
<feature type="region of interest" description="Disordered" evidence="1">
    <location>
        <begin position="50"/>
        <end position="86"/>
    </location>
</feature>
<keyword evidence="2" id="KW-1133">Transmembrane helix</keyword>
<sequence>MTLKIVAASVGLGPSFQKPVFYLVAFLVLGFVCSIAPLVYLYECIARAASKGAKGEGSQEDEETLRQEHDPRGTPSASDVSLAASV</sequence>
<comment type="caution">
    <text evidence="3">The sequence shown here is derived from an EMBL/GenBank/DDBJ whole genome shotgun (WGS) entry which is preliminary data.</text>
</comment>
<accession>A0A8I2Z7X2</accession>
<name>A0A8I2Z7X2_VERLO</name>
<evidence type="ECO:0000256" key="1">
    <source>
        <dbReference type="SAM" id="MobiDB-lite"/>
    </source>
</evidence>
<evidence type="ECO:0000256" key="2">
    <source>
        <dbReference type="SAM" id="Phobius"/>
    </source>
</evidence>
<proteinExistence type="predicted"/>